<evidence type="ECO:0000313" key="9">
    <source>
        <dbReference type="EMBL" id="QDL88333.1"/>
    </source>
</evidence>
<dbReference type="EMBL" id="MK303650">
    <property type="protein sequence ID" value="QDL88333.1"/>
    <property type="molecule type" value="mRNA"/>
</dbReference>
<dbReference type="InterPro" id="IPR044818">
    <property type="entry name" value="ILR3-like"/>
</dbReference>
<feature type="compositionally biased region" description="Basic and acidic residues" evidence="7">
    <location>
        <begin position="66"/>
        <end position="77"/>
    </location>
</feature>
<dbReference type="GO" id="GO:0000976">
    <property type="term" value="F:transcription cis-regulatory region binding"/>
    <property type="evidence" value="ECO:0007669"/>
    <property type="project" value="UniProtKB-ARBA"/>
</dbReference>
<proteinExistence type="evidence at transcript level"/>
<keyword evidence="2" id="KW-0805">Transcription regulation</keyword>
<keyword evidence="5" id="KW-0539">Nucleus</keyword>
<dbReference type="PANTHER" id="PTHR46133:SF28">
    <property type="entry name" value="BHLH TRANSCRIPTION FACTOR"/>
    <property type="match status" value="1"/>
</dbReference>
<keyword evidence="3" id="KW-0238">DNA-binding</keyword>
<evidence type="ECO:0000256" key="4">
    <source>
        <dbReference type="ARBA" id="ARBA00023163"/>
    </source>
</evidence>
<dbReference type="Pfam" id="PF00010">
    <property type="entry name" value="HLH"/>
    <property type="match status" value="1"/>
</dbReference>
<evidence type="ECO:0000256" key="6">
    <source>
        <dbReference type="SAM" id="Coils"/>
    </source>
</evidence>
<evidence type="ECO:0000256" key="1">
    <source>
        <dbReference type="ARBA" id="ARBA00005510"/>
    </source>
</evidence>
<dbReference type="SUPFAM" id="SSF47459">
    <property type="entry name" value="HLH, helix-loop-helix DNA-binding domain"/>
    <property type="match status" value="1"/>
</dbReference>
<dbReference type="AlphaFoldDB" id="A0A515HFZ6"/>
<dbReference type="GO" id="GO:0006879">
    <property type="term" value="P:intracellular iron ion homeostasis"/>
    <property type="evidence" value="ECO:0007669"/>
    <property type="project" value="InterPro"/>
</dbReference>
<dbReference type="GO" id="GO:0046983">
    <property type="term" value="F:protein dimerization activity"/>
    <property type="evidence" value="ECO:0007669"/>
    <property type="project" value="InterPro"/>
</dbReference>
<sequence>MASPENPNWHLDCPLIDNLSAPPPNGFLWVPQGFNPPPKVHLPLSSTQEEYVSMEANGPFVETEAFKEKGPQKRARTESFSQAGSKACREKMRRDRLNDKFSELGSILEPGKPPKIDKVAILCDAARMVTQLRAEVQKLNDLNQNLQEKIKELKAEKIELRDEKQRLKTDKESLEQQTKLLSAARPSFIPHPPVIPAAFSSPGKNPRQKLMMPVMGYPGFPMWQLMHPSDVDTLQDAESCPPVA</sequence>
<feature type="coiled-coil region" evidence="6">
    <location>
        <begin position="129"/>
        <end position="184"/>
    </location>
</feature>
<protein>
    <submittedName>
        <fullName evidence="9">Transcription factor ILR3-like isoform X1</fullName>
    </submittedName>
</protein>
<dbReference type="SMART" id="SM00353">
    <property type="entry name" value="HLH"/>
    <property type="match status" value="1"/>
</dbReference>
<accession>A0A515HFZ6</accession>
<organism evidence="9">
    <name type="scientific">Cymbidium ensifolium</name>
    <name type="common">Orchid</name>
    <name type="synonym">Epidendrum ensifolium</name>
    <dbReference type="NCBI Taxonomy" id="78740"/>
    <lineage>
        <taxon>Eukaryota</taxon>
        <taxon>Viridiplantae</taxon>
        <taxon>Streptophyta</taxon>
        <taxon>Embryophyta</taxon>
        <taxon>Tracheophyta</taxon>
        <taxon>Spermatophyta</taxon>
        <taxon>Magnoliopsida</taxon>
        <taxon>Liliopsida</taxon>
        <taxon>Asparagales</taxon>
        <taxon>Orchidaceae</taxon>
        <taxon>Epidendroideae</taxon>
        <taxon>Cymbidieae</taxon>
        <taxon>Cymbidiinae</taxon>
        <taxon>Cymbidium</taxon>
    </lineage>
</organism>
<comment type="similarity">
    <text evidence="1">Belongs to the bHLH protein family.</text>
</comment>
<evidence type="ECO:0000256" key="2">
    <source>
        <dbReference type="ARBA" id="ARBA00023015"/>
    </source>
</evidence>
<dbReference type="GO" id="GO:0003700">
    <property type="term" value="F:DNA-binding transcription factor activity"/>
    <property type="evidence" value="ECO:0007669"/>
    <property type="project" value="InterPro"/>
</dbReference>
<dbReference type="PANTHER" id="PTHR46133">
    <property type="entry name" value="BHLH TRANSCRIPTION FACTOR"/>
    <property type="match status" value="1"/>
</dbReference>
<dbReference type="PROSITE" id="PS50888">
    <property type="entry name" value="BHLH"/>
    <property type="match status" value="1"/>
</dbReference>
<dbReference type="Gene3D" id="4.10.280.10">
    <property type="entry name" value="Helix-loop-helix DNA-binding domain"/>
    <property type="match status" value="1"/>
</dbReference>
<dbReference type="InterPro" id="IPR036638">
    <property type="entry name" value="HLH_DNA-bd_sf"/>
</dbReference>
<dbReference type="FunFam" id="4.10.280.10:FF:000104">
    <property type="entry name" value="Transcription factor bHLH34"/>
    <property type="match status" value="1"/>
</dbReference>
<keyword evidence="4" id="KW-0804">Transcription</keyword>
<evidence type="ECO:0000259" key="8">
    <source>
        <dbReference type="PROSITE" id="PS50888"/>
    </source>
</evidence>
<dbReference type="InterPro" id="IPR011598">
    <property type="entry name" value="bHLH_dom"/>
</dbReference>
<keyword evidence="6" id="KW-0175">Coiled coil</keyword>
<feature type="region of interest" description="Disordered" evidence="7">
    <location>
        <begin position="66"/>
        <end position="91"/>
    </location>
</feature>
<feature type="domain" description="BHLH" evidence="8">
    <location>
        <begin position="81"/>
        <end position="132"/>
    </location>
</feature>
<evidence type="ECO:0000256" key="3">
    <source>
        <dbReference type="ARBA" id="ARBA00023125"/>
    </source>
</evidence>
<evidence type="ECO:0000256" key="5">
    <source>
        <dbReference type="ARBA" id="ARBA00023242"/>
    </source>
</evidence>
<reference evidence="9" key="1">
    <citation type="submission" date="2018-12" db="EMBL/GenBank/DDBJ databases">
        <authorList>
            <person name="Yang F."/>
            <person name="Zhu G."/>
            <person name="Wei Y."/>
        </authorList>
    </citation>
    <scope>NUCLEOTIDE SEQUENCE</scope>
</reference>
<dbReference type="CDD" id="cd11446">
    <property type="entry name" value="bHLH_AtILR3_like"/>
    <property type="match status" value="1"/>
</dbReference>
<evidence type="ECO:0000256" key="7">
    <source>
        <dbReference type="SAM" id="MobiDB-lite"/>
    </source>
</evidence>
<name>A0A515HFZ6_CYMEN</name>